<dbReference type="AlphaFoldDB" id="A0AAN9SCB1"/>
<name>A0AAN9SCB1_PSOTE</name>
<proteinExistence type="predicted"/>
<keyword evidence="2" id="KW-1185">Reference proteome</keyword>
<sequence>MAFLLPPLDPGTNVVVSREEFFSFHNIDRQLFTRLVVVLGRDTSQSTHVMAFFMWLEKQCKDMNMIKNILQWPDTMLDNLADESILVLNCIESSQFLYDDAANSESLPLIKSILQNNAASLKYFYDNRVSIIGAVTKLLNNVCVRAFTDIAQQVQYMKAMKEQNLQIQQMYGPTPYAKQVVYYTPLPGVTIVSQQVAIPTPQWSEGRSSSWETNINTNINPPPETYDVSSQDEFNQNFSDILALLNETSISDDIKDVPVDDRIIFMTFSKGYPISEAEVRDFFTRRYGDIIEALHMQDVVPPDQPLYARIVIRAELSHMIDHLLESTNKVKLSINGKHAWARKYLRKGNKSPKAKSPTSERLPY</sequence>
<protein>
    <submittedName>
        <fullName evidence="1">Uncharacterized protein</fullName>
    </submittedName>
</protein>
<evidence type="ECO:0000313" key="1">
    <source>
        <dbReference type="EMBL" id="KAK7393090.1"/>
    </source>
</evidence>
<dbReference type="Proteomes" id="UP001386955">
    <property type="component" value="Unassembled WGS sequence"/>
</dbReference>
<dbReference type="PANTHER" id="PTHR33527:SF28">
    <property type="entry name" value="GB|AAD43168.1"/>
    <property type="match status" value="1"/>
</dbReference>
<evidence type="ECO:0000313" key="2">
    <source>
        <dbReference type="Proteomes" id="UP001386955"/>
    </source>
</evidence>
<organism evidence="1 2">
    <name type="scientific">Psophocarpus tetragonolobus</name>
    <name type="common">Winged bean</name>
    <name type="synonym">Dolichos tetragonolobus</name>
    <dbReference type="NCBI Taxonomy" id="3891"/>
    <lineage>
        <taxon>Eukaryota</taxon>
        <taxon>Viridiplantae</taxon>
        <taxon>Streptophyta</taxon>
        <taxon>Embryophyta</taxon>
        <taxon>Tracheophyta</taxon>
        <taxon>Spermatophyta</taxon>
        <taxon>Magnoliopsida</taxon>
        <taxon>eudicotyledons</taxon>
        <taxon>Gunneridae</taxon>
        <taxon>Pentapetalae</taxon>
        <taxon>rosids</taxon>
        <taxon>fabids</taxon>
        <taxon>Fabales</taxon>
        <taxon>Fabaceae</taxon>
        <taxon>Papilionoideae</taxon>
        <taxon>50 kb inversion clade</taxon>
        <taxon>NPAAA clade</taxon>
        <taxon>indigoferoid/millettioid clade</taxon>
        <taxon>Phaseoleae</taxon>
        <taxon>Psophocarpus</taxon>
    </lineage>
</organism>
<comment type="caution">
    <text evidence="1">The sequence shown here is derived from an EMBL/GenBank/DDBJ whole genome shotgun (WGS) entry which is preliminary data.</text>
</comment>
<accession>A0AAN9SCB1</accession>
<dbReference type="PANTHER" id="PTHR33527">
    <property type="entry name" value="OS07G0274300 PROTEIN"/>
    <property type="match status" value="1"/>
</dbReference>
<reference evidence="1 2" key="1">
    <citation type="submission" date="2024-01" db="EMBL/GenBank/DDBJ databases">
        <title>The genomes of 5 underutilized Papilionoideae crops provide insights into root nodulation and disease resistanc.</title>
        <authorList>
            <person name="Jiang F."/>
        </authorList>
    </citation>
    <scope>NUCLEOTIDE SEQUENCE [LARGE SCALE GENOMIC DNA]</scope>
    <source>
        <strain evidence="1">DUOXIRENSHENG_FW03</strain>
        <tissue evidence="1">Leaves</tissue>
    </source>
</reference>
<dbReference type="EMBL" id="JAYMYS010000005">
    <property type="protein sequence ID" value="KAK7393090.1"/>
    <property type="molecule type" value="Genomic_DNA"/>
</dbReference>
<gene>
    <name evidence="1" type="ORF">VNO78_21543</name>
</gene>